<proteinExistence type="predicted"/>
<dbReference type="Proteomes" id="UP001432251">
    <property type="component" value="Chromosome"/>
</dbReference>
<protein>
    <submittedName>
        <fullName evidence="1">Uncharacterized protein</fullName>
    </submittedName>
</protein>
<accession>A0ACD5AKE3</accession>
<name>A0ACD5AKE3_9ACTN</name>
<dbReference type="EMBL" id="CP146022">
    <property type="protein sequence ID" value="WWQ67722.1"/>
    <property type="molecule type" value="Genomic_DNA"/>
</dbReference>
<sequence length="93" mass="9783">MAEGDVPVSVRDLTACPDEPLYADPASRDFSSSRTASATQARATCPNLVLLGQATGSGILLDTPPELTDVVRATQKICENRHHLLKAPAPSTP</sequence>
<evidence type="ECO:0000313" key="2">
    <source>
        <dbReference type="Proteomes" id="UP001432251"/>
    </source>
</evidence>
<reference evidence="1" key="1">
    <citation type="journal article" date="2025" name="Int. J. Syst. Evol. Microbiol.">
        <title>Streptomyces citrinus sp. nov., with yellow diffusible pigment.</title>
        <authorList>
            <person name="He Y."/>
            <person name="Yang E."/>
            <person name="Xu J."/>
            <person name="Sun Y."/>
            <person name="Sun L."/>
        </authorList>
    </citation>
    <scope>NUCLEOTIDE SEQUENCE</scope>
    <source>
        <strain evidence="1">Q6</strain>
    </source>
</reference>
<gene>
    <name evidence="1" type="ORF">V2W30_33255</name>
</gene>
<organism evidence="1 2">
    <name type="scientific">Streptomyces citrinus</name>
    <dbReference type="NCBI Taxonomy" id="3118173"/>
    <lineage>
        <taxon>Bacteria</taxon>
        <taxon>Bacillati</taxon>
        <taxon>Actinomycetota</taxon>
        <taxon>Actinomycetes</taxon>
        <taxon>Kitasatosporales</taxon>
        <taxon>Streptomycetaceae</taxon>
        <taxon>Streptomyces</taxon>
    </lineage>
</organism>
<evidence type="ECO:0000313" key="1">
    <source>
        <dbReference type="EMBL" id="WWQ67722.1"/>
    </source>
</evidence>
<keyword evidence="2" id="KW-1185">Reference proteome</keyword>